<evidence type="ECO:0000259" key="7">
    <source>
        <dbReference type="PROSITE" id="PS50240"/>
    </source>
</evidence>
<evidence type="ECO:0000256" key="1">
    <source>
        <dbReference type="ARBA" id="ARBA00004613"/>
    </source>
</evidence>
<evidence type="ECO:0000256" key="5">
    <source>
        <dbReference type="ARBA" id="ARBA00023180"/>
    </source>
</evidence>
<dbReference type="Proteomes" id="UP000261540">
    <property type="component" value="Unplaced"/>
</dbReference>
<dbReference type="PRINTS" id="PR00722">
    <property type="entry name" value="CHYMOTRYPSIN"/>
</dbReference>
<comment type="similarity">
    <text evidence="6">Belongs to the peptidase S1 family. CLIP subfamily.</text>
</comment>
<dbReference type="Pfam" id="PF00089">
    <property type="entry name" value="Trypsin"/>
    <property type="match status" value="1"/>
</dbReference>
<keyword evidence="4" id="KW-1015">Disulfide bond</keyword>
<keyword evidence="5" id="KW-0325">Glycoprotein</keyword>
<accession>A0A3B3S973</accession>
<dbReference type="Ensembl" id="ENSPKIT00000007328.1">
    <property type="protein sequence ID" value="ENSPKIP00000026571.1"/>
    <property type="gene ID" value="ENSPKIG00000009000.1"/>
</dbReference>
<dbReference type="InterPro" id="IPR001254">
    <property type="entry name" value="Trypsin_dom"/>
</dbReference>
<dbReference type="GeneTree" id="ENSGT01020000230389"/>
<evidence type="ECO:0000313" key="8">
    <source>
        <dbReference type="Ensembl" id="ENSPKIP00000026571.1"/>
    </source>
</evidence>
<reference evidence="8" key="1">
    <citation type="submission" date="2025-08" db="UniProtKB">
        <authorList>
            <consortium name="Ensembl"/>
        </authorList>
    </citation>
    <scope>IDENTIFICATION</scope>
</reference>
<protein>
    <submittedName>
        <fullName evidence="8">Haptoglobin</fullName>
    </submittedName>
</protein>
<comment type="subcellular location">
    <subcellularLocation>
        <location evidence="1">Secreted</location>
    </subcellularLocation>
</comment>
<dbReference type="GO" id="GO:0005576">
    <property type="term" value="C:extracellular region"/>
    <property type="evidence" value="ECO:0007669"/>
    <property type="project" value="UniProtKB-SubCell"/>
</dbReference>
<sequence>MPMHVCNHLLPSPHAGQRSRRTVGGLVAPHIPWQVMVYLGDTAFDGGYAGGALISDRWVLTAARNLFVNKTRPPPAYPNDSWEKHSIPKVYVGITDRVLANSSNQAEVEKVVLHPDFRKTNVWENDLALIKLKEPVTFGETVTPIPLPERGDDVAETEGMRGVLAGWGWGALLTPANQLKYIILPVAKHEACRQEYEGRSDGPKVDEKVFCTSTSAFHENVCFGDAGGALAVQDAATGRVYAAGILSYDKTCTIRKHAVYAKLSAYVPWIYSVMRGDSETLSEQRNKLMNYLYSKQ</sequence>
<dbReference type="InterPro" id="IPR001314">
    <property type="entry name" value="Peptidase_S1A"/>
</dbReference>
<keyword evidence="9" id="KW-1185">Reference proteome</keyword>
<dbReference type="InterPro" id="IPR043504">
    <property type="entry name" value="Peptidase_S1_PA_chymotrypsin"/>
</dbReference>
<dbReference type="SMART" id="SM00020">
    <property type="entry name" value="Tryp_SPc"/>
    <property type="match status" value="1"/>
</dbReference>
<evidence type="ECO:0000256" key="4">
    <source>
        <dbReference type="ARBA" id="ARBA00023157"/>
    </source>
</evidence>
<dbReference type="PANTHER" id="PTHR24256">
    <property type="entry name" value="TRYPTASE-RELATED"/>
    <property type="match status" value="1"/>
</dbReference>
<dbReference type="GO" id="GO:0004252">
    <property type="term" value="F:serine-type endopeptidase activity"/>
    <property type="evidence" value="ECO:0007669"/>
    <property type="project" value="InterPro"/>
</dbReference>
<dbReference type="Gene3D" id="2.40.10.10">
    <property type="entry name" value="Trypsin-like serine proteases"/>
    <property type="match status" value="2"/>
</dbReference>
<name>A0A3B3S973_9TELE</name>
<dbReference type="SUPFAM" id="SSF50494">
    <property type="entry name" value="Trypsin-like serine proteases"/>
    <property type="match status" value="1"/>
</dbReference>
<feature type="domain" description="Peptidase S1" evidence="7">
    <location>
        <begin position="22"/>
        <end position="275"/>
    </location>
</feature>
<dbReference type="GO" id="GO:0006508">
    <property type="term" value="P:proteolysis"/>
    <property type="evidence" value="ECO:0007669"/>
    <property type="project" value="InterPro"/>
</dbReference>
<evidence type="ECO:0000256" key="3">
    <source>
        <dbReference type="ARBA" id="ARBA00022729"/>
    </source>
</evidence>
<evidence type="ECO:0000313" key="9">
    <source>
        <dbReference type="Proteomes" id="UP000261540"/>
    </source>
</evidence>
<evidence type="ECO:0000256" key="6">
    <source>
        <dbReference type="ARBA" id="ARBA00024195"/>
    </source>
</evidence>
<proteinExistence type="inferred from homology"/>
<dbReference type="InterPro" id="IPR009003">
    <property type="entry name" value="Peptidase_S1_PA"/>
</dbReference>
<organism evidence="8 9">
    <name type="scientific">Paramormyrops kingsleyae</name>
    <dbReference type="NCBI Taxonomy" id="1676925"/>
    <lineage>
        <taxon>Eukaryota</taxon>
        <taxon>Metazoa</taxon>
        <taxon>Chordata</taxon>
        <taxon>Craniata</taxon>
        <taxon>Vertebrata</taxon>
        <taxon>Euteleostomi</taxon>
        <taxon>Actinopterygii</taxon>
        <taxon>Neopterygii</taxon>
        <taxon>Teleostei</taxon>
        <taxon>Osteoglossocephala</taxon>
        <taxon>Osteoglossomorpha</taxon>
        <taxon>Osteoglossiformes</taxon>
        <taxon>Mormyridae</taxon>
        <taxon>Paramormyrops</taxon>
    </lineage>
</organism>
<dbReference type="InterPro" id="IPR051487">
    <property type="entry name" value="Ser/Thr_Proteases_Immune/Dev"/>
</dbReference>
<keyword evidence="2" id="KW-0964">Secreted</keyword>
<reference evidence="8" key="2">
    <citation type="submission" date="2025-09" db="UniProtKB">
        <authorList>
            <consortium name="Ensembl"/>
        </authorList>
    </citation>
    <scope>IDENTIFICATION</scope>
</reference>
<dbReference type="AlphaFoldDB" id="A0A3B3S973"/>
<dbReference type="CDD" id="cd00190">
    <property type="entry name" value="Tryp_SPc"/>
    <property type="match status" value="1"/>
</dbReference>
<keyword evidence="3" id="KW-0732">Signal</keyword>
<evidence type="ECO:0000256" key="2">
    <source>
        <dbReference type="ARBA" id="ARBA00022525"/>
    </source>
</evidence>
<dbReference type="FunFam" id="2.40.10.10:FF:000054">
    <property type="entry name" value="Complement C1r subcomponent"/>
    <property type="match status" value="1"/>
</dbReference>
<dbReference type="STRING" id="1676925.ENSPKIP00000026571"/>
<dbReference type="PROSITE" id="PS50240">
    <property type="entry name" value="TRYPSIN_DOM"/>
    <property type="match status" value="1"/>
</dbReference>